<name>A0A6F8YWE1_9ACTN</name>
<dbReference type="KEGG" id="psuu:Psuf_077120"/>
<dbReference type="InterPro" id="IPR018062">
    <property type="entry name" value="HTH_AraC-typ_CS"/>
</dbReference>
<dbReference type="InterPro" id="IPR052158">
    <property type="entry name" value="INH-QAR"/>
</dbReference>
<dbReference type="PROSITE" id="PS00041">
    <property type="entry name" value="HTH_ARAC_FAMILY_1"/>
    <property type="match status" value="1"/>
</dbReference>
<dbReference type="InterPro" id="IPR009057">
    <property type="entry name" value="Homeodomain-like_sf"/>
</dbReference>
<dbReference type="PROSITE" id="PS01124">
    <property type="entry name" value="HTH_ARAC_FAMILY_2"/>
    <property type="match status" value="1"/>
</dbReference>
<dbReference type="GO" id="GO:0043565">
    <property type="term" value="F:sequence-specific DNA binding"/>
    <property type="evidence" value="ECO:0007669"/>
    <property type="project" value="InterPro"/>
</dbReference>
<evidence type="ECO:0000256" key="1">
    <source>
        <dbReference type="ARBA" id="ARBA00023015"/>
    </source>
</evidence>
<dbReference type="InterPro" id="IPR018060">
    <property type="entry name" value="HTH_AraC"/>
</dbReference>
<sequence length="326" mass="34942">MTIARNAHRVAVLALDHVVGLDLGTPSQVLGAARDTRGDRRYAVDVCTPTGGPVRSAARFQVMPDHGLELTRSADTVVVPGIHDGAPLTDGTLDPAVGEALRAAHGRGARVVSICTGSFVLAAAGLLDDRPAATHWAHADAFRTLYPKVRLDPDVLFIDDGEILTSAGVAAGIDLCLHIIRRDHGAGVANSAARRCVVPPWREGGQAQYTERPVPEVGASGTAPTREWALARLGEPLTLRAMAGHARMSVRTFTRRFREETGASPSRWLLQQRVDRARLLLETTDLGVDQVTRQSGFGTAAALRQQFQLSIGVPPTAYRRTFRGHA</sequence>
<dbReference type="Pfam" id="PF01965">
    <property type="entry name" value="DJ-1_PfpI"/>
    <property type="match status" value="1"/>
</dbReference>
<dbReference type="Pfam" id="PF12833">
    <property type="entry name" value="HTH_18"/>
    <property type="match status" value="1"/>
</dbReference>
<dbReference type="InterPro" id="IPR002818">
    <property type="entry name" value="DJ-1/PfpI"/>
</dbReference>
<dbReference type="PANTHER" id="PTHR43130:SF3">
    <property type="entry name" value="HTH-TYPE TRANSCRIPTIONAL REGULATOR RV1931C"/>
    <property type="match status" value="1"/>
</dbReference>
<dbReference type="SUPFAM" id="SSF52317">
    <property type="entry name" value="Class I glutamine amidotransferase-like"/>
    <property type="match status" value="1"/>
</dbReference>
<reference evidence="5 6" key="2">
    <citation type="submission" date="2020-03" db="EMBL/GenBank/DDBJ databases">
        <authorList>
            <person name="Ichikawa N."/>
            <person name="Kimura A."/>
            <person name="Kitahashi Y."/>
            <person name="Uohara A."/>
        </authorList>
    </citation>
    <scope>NUCLEOTIDE SEQUENCE [LARGE SCALE GENOMIC DNA]</scope>
    <source>
        <strain evidence="5 6">NBRC 105367</strain>
    </source>
</reference>
<dbReference type="InterPro" id="IPR029062">
    <property type="entry name" value="Class_I_gatase-like"/>
</dbReference>
<keyword evidence="2" id="KW-0238">DNA-binding</keyword>
<evidence type="ECO:0000259" key="4">
    <source>
        <dbReference type="PROSITE" id="PS01124"/>
    </source>
</evidence>
<evidence type="ECO:0000256" key="2">
    <source>
        <dbReference type="ARBA" id="ARBA00023125"/>
    </source>
</evidence>
<proteinExistence type="predicted"/>
<keyword evidence="6" id="KW-1185">Reference proteome</keyword>
<keyword evidence="1" id="KW-0805">Transcription regulation</keyword>
<gene>
    <name evidence="5" type="ORF">Psuf_077120</name>
</gene>
<dbReference type="AlphaFoldDB" id="A0A6F8YWE1"/>
<dbReference type="SMART" id="SM00342">
    <property type="entry name" value="HTH_ARAC"/>
    <property type="match status" value="1"/>
</dbReference>
<dbReference type="EMBL" id="AP022871">
    <property type="protein sequence ID" value="BCB90399.1"/>
    <property type="molecule type" value="Genomic_DNA"/>
</dbReference>
<evidence type="ECO:0000256" key="3">
    <source>
        <dbReference type="ARBA" id="ARBA00023163"/>
    </source>
</evidence>
<dbReference type="SUPFAM" id="SSF46689">
    <property type="entry name" value="Homeodomain-like"/>
    <property type="match status" value="2"/>
</dbReference>
<accession>A0A6F8YWE1</accession>
<dbReference type="PANTHER" id="PTHR43130">
    <property type="entry name" value="ARAC-FAMILY TRANSCRIPTIONAL REGULATOR"/>
    <property type="match status" value="1"/>
</dbReference>
<dbReference type="GO" id="GO:0003700">
    <property type="term" value="F:DNA-binding transcription factor activity"/>
    <property type="evidence" value="ECO:0007669"/>
    <property type="project" value="InterPro"/>
</dbReference>
<keyword evidence="3" id="KW-0804">Transcription</keyword>
<protein>
    <submittedName>
        <fullName evidence="5">AraC family transcriptional regulator</fullName>
    </submittedName>
</protein>
<dbReference type="CDD" id="cd03137">
    <property type="entry name" value="GATase1_AraC_1"/>
    <property type="match status" value="1"/>
</dbReference>
<dbReference type="Gene3D" id="3.40.50.880">
    <property type="match status" value="1"/>
</dbReference>
<reference evidence="5 6" key="1">
    <citation type="submission" date="2020-03" db="EMBL/GenBank/DDBJ databases">
        <title>Whole genome shotgun sequence of Phytohabitans suffuscus NBRC 105367.</title>
        <authorList>
            <person name="Komaki H."/>
            <person name="Tamura T."/>
        </authorList>
    </citation>
    <scope>NUCLEOTIDE SEQUENCE [LARGE SCALE GENOMIC DNA]</scope>
    <source>
        <strain evidence="5 6">NBRC 105367</strain>
    </source>
</reference>
<evidence type="ECO:0000313" key="5">
    <source>
        <dbReference type="EMBL" id="BCB90399.1"/>
    </source>
</evidence>
<dbReference type="Gene3D" id="1.10.10.60">
    <property type="entry name" value="Homeodomain-like"/>
    <property type="match status" value="1"/>
</dbReference>
<dbReference type="Proteomes" id="UP000503011">
    <property type="component" value="Chromosome"/>
</dbReference>
<evidence type="ECO:0000313" key="6">
    <source>
        <dbReference type="Proteomes" id="UP000503011"/>
    </source>
</evidence>
<organism evidence="5 6">
    <name type="scientific">Phytohabitans suffuscus</name>
    <dbReference type="NCBI Taxonomy" id="624315"/>
    <lineage>
        <taxon>Bacteria</taxon>
        <taxon>Bacillati</taxon>
        <taxon>Actinomycetota</taxon>
        <taxon>Actinomycetes</taxon>
        <taxon>Micromonosporales</taxon>
        <taxon>Micromonosporaceae</taxon>
    </lineage>
</organism>
<feature type="domain" description="HTH araC/xylS-type" evidence="4">
    <location>
        <begin position="223"/>
        <end position="321"/>
    </location>
</feature>
<dbReference type="RefSeq" id="WP_173162714.1">
    <property type="nucleotide sequence ID" value="NZ_AP022871.1"/>
</dbReference>